<organism evidence="10 11">
    <name type="scientific">Thalassiosira oceanica</name>
    <name type="common">Marine diatom</name>
    <dbReference type="NCBI Taxonomy" id="159749"/>
    <lineage>
        <taxon>Eukaryota</taxon>
        <taxon>Sar</taxon>
        <taxon>Stramenopiles</taxon>
        <taxon>Ochrophyta</taxon>
        <taxon>Bacillariophyta</taxon>
        <taxon>Coscinodiscophyceae</taxon>
        <taxon>Thalassiosirophycidae</taxon>
        <taxon>Thalassiosirales</taxon>
        <taxon>Thalassiosiraceae</taxon>
        <taxon>Thalassiosira</taxon>
    </lineage>
</organism>
<dbReference type="PANTHER" id="PTHR45745">
    <property type="entry name" value="PHOSPHOMANNOMUTASE 45A"/>
    <property type="match status" value="1"/>
</dbReference>
<feature type="domain" description="Alpha-D-phosphohexomutase alpha/beta/alpha" evidence="8">
    <location>
        <begin position="253"/>
        <end position="341"/>
    </location>
</feature>
<keyword evidence="6" id="KW-0413">Isomerase</keyword>
<dbReference type="Gene3D" id="3.40.120.10">
    <property type="entry name" value="Alpha-D-Glucose-1,6-Bisphosphate, subunit A, domain 3"/>
    <property type="match status" value="3"/>
</dbReference>
<dbReference type="SUPFAM" id="SSF53738">
    <property type="entry name" value="Phosphoglucomutase, first 3 domains"/>
    <property type="match status" value="3"/>
</dbReference>
<dbReference type="InterPro" id="IPR005844">
    <property type="entry name" value="A-D-PHexomutase_a/b/a-I"/>
</dbReference>
<dbReference type="OMA" id="RYKSKEF"/>
<dbReference type="EMBL" id="AGNL01000317">
    <property type="protein sequence ID" value="EJK77864.1"/>
    <property type="molecule type" value="Genomic_DNA"/>
</dbReference>
<dbReference type="Pfam" id="PF02879">
    <property type="entry name" value="PGM_PMM_II"/>
    <property type="match status" value="1"/>
</dbReference>
<feature type="domain" description="Alpha-D-phosphohexomutase alpha/beta/alpha" evidence="9">
    <location>
        <begin position="353"/>
        <end position="468"/>
    </location>
</feature>
<dbReference type="Proteomes" id="UP000266841">
    <property type="component" value="Unassembled WGS sequence"/>
</dbReference>
<comment type="caution">
    <text evidence="10">The sequence shown here is derived from an EMBL/GenBank/DDBJ whole genome shotgun (WGS) entry which is preliminary data.</text>
</comment>
<dbReference type="CDD" id="cd05799">
    <property type="entry name" value="PGM2"/>
    <property type="match status" value="1"/>
</dbReference>
<reference evidence="10 11" key="1">
    <citation type="journal article" date="2012" name="Genome Biol.">
        <title>Genome and low-iron response of an oceanic diatom adapted to chronic iron limitation.</title>
        <authorList>
            <person name="Lommer M."/>
            <person name="Specht M."/>
            <person name="Roy A.S."/>
            <person name="Kraemer L."/>
            <person name="Andreson R."/>
            <person name="Gutowska M.A."/>
            <person name="Wolf J."/>
            <person name="Bergner S.V."/>
            <person name="Schilhabel M.B."/>
            <person name="Klostermeier U.C."/>
            <person name="Beiko R.G."/>
            <person name="Rosenstiel P."/>
            <person name="Hippler M."/>
            <person name="Laroche J."/>
        </authorList>
    </citation>
    <scope>NUCLEOTIDE SEQUENCE [LARGE SCALE GENOMIC DNA]</scope>
    <source>
        <strain evidence="10 11">CCMP1005</strain>
    </source>
</reference>
<dbReference type="InterPro" id="IPR005846">
    <property type="entry name" value="A-D-PHexomutase_a/b/a-III"/>
</dbReference>
<evidence type="ECO:0000256" key="6">
    <source>
        <dbReference type="ARBA" id="ARBA00023235"/>
    </source>
</evidence>
<accession>K3W4F8</accession>
<dbReference type="PRINTS" id="PR00509">
    <property type="entry name" value="PGMPMM"/>
</dbReference>
<dbReference type="Pfam" id="PF02878">
    <property type="entry name" value="PGM_PMM_I"/>
    <property type="match status" value="1"/>
</dbReference>
<dbReference type="PROSITE" id="PS00710">
    <property type="entry name" value="PGM_PMM"/>
    <property type="match status" value="1"/>
</dbReference>
<evidence type="ECO:0000259" key="7">
    <source>
        <dbReference type="Pfam" id="PF02878"/>
    </source>
</evidence>
<evidence type="ECO:0000313" key="11">
    <source>
        <dbReference type="Proteomes" id="UP000266841"/>
    </source>
</evidence>
<dbReference type="AlphaFoldDB" id="K3W4F8"/>
<keyword evidence="5" id="KW-0460">Magnesium</keyword>
<keyword evidence="3" id="KW-0597">Phosphoprotein</keyword>
<evidence type="ECO:0008006" key="12">
    <source>
        <dbReference type="Google" id="ProtNLM"/>
    </source>
</evidence>
<name>K3W4F8_THAOC</name>
<evidence type="ECO:0000259" key="8">
    <source>
        <dbReference type="Pfam" id="PF02879"/>
    </source>
</evidence>
<evidence type="ECO:0000256" key="3">
    <source>
        <dbReference type="ARBA" id="ARBA00022553"/>
    </source>
</evidence>
<dbReference type="InterPro" id="IPR016066">
    <property type="entry name" value="A-D-PHexomutase_CS"/>
</dbReference>
<feature type="domain" description="Alpha-D-phosphohexomutase alpha/beta/alpha" evidence="7">
    <location>
        <begin position="57"/>
        <end position="205"/>
    </location>
</feature>
<evidence type="ECO:0000256" key="4">
    <source>
        <dbReference type="ARBA" id="ARBA00022723"/>
    </source>
</evidence>
<dbReference type="InterPro" id="IPR005841">
    <property type="entry name" value="Alpha-D-phosphohexomutase_SF"/>
</dbReference>
<dbReference type="GO" id="GO:0000287">
    <property type="term" value="F:magnesium ion binding"/>
    <property type="evidence" value="ECO:0007669"/>
    <property type="project" value="InterPro"/>
</dbReference>
<dbReference type="GO" id="GO:0005634">
    <property type="term" value="C:nucleus"/>
    <property type="evidence" value="ECO:0007669"/>
    <property type="project" value="TreeGrafter"/>
</dbReference>
<evidence type="ECO:0000256" key="1">
    <source>
        <dbReference type="ARBA" id="ARBA00001946"/>
    </source>
</evidence>
<dbReference type="eggNOG" id="KOG1220">
    <property type="taxonomic scope" value="Eukaryota"/>
</dbReference>
<evidence type="ECO:0000313" key="10">
    <source>
        <dbReference type="EMBL" id="EJK77864.1"/>
    </source>
</evidence>
<keyword evidence="11" id="KW-1185">Reference proteome</keyword>
<keyword evidence="4" id="KW-0479">Metal-binding</keyword>
<dbReference type="SUPFAM" id="SSF55957">
    <property type="entry name" value="Phosphoglucomutase, C-terminal domain"/>
    <property type="match status" value="1"/>
</dbReference>
<dbReference type="GO" id="GO:0006166">
    <property type="term" value="P:purine ribonucleoside salvage"/>
    <property type="evidence" value="ECO:0007669"/>
    <property type="project" value="TreeGrafter"/>
</dbReference>
<comment type="similarity">
    <text evidence="2">Belongs to the phosphohexose mutase family.</text>
</comment>
<proteinExistence type="inferred from homology"/>
<dbReference type="InterPro" id="IPR036900">
    <property type="entry name" value="A-D-PHexomutase_C_sf"/>
</dbReference>
<protein>
    <recommendedName>
        <fullName evidence="12">Phosphoglucomutase</fullName>
    </recommendedName>
</protein>
<comment type="cofactor">
    <cofactor evidence="1">
        <name>Mg(2+)</name>
        <dbReference type="ChEBI" id="CHEBI:18420"/>
    </cofactor>
</comment>
<sequence>MSSDLAALRTAAEDWASLDPNPKTASHVTALLGRADREGEGGGAVAELRVLFGGPRISFGTAGLRGPMRPGPRSMNDLVVVQAAQGIASYIKDAEGGEVSPATRPTVVVGRDHRARGEFGLSSERFARYTKLVFDRAEIDCLLLEGLVATPILAFATRYLGATAGIMVTASHNPKDDNGYKVYWSGGCQIRPPMDREIAKAIDENLRPWTDYGAALAEAEAEGRGLGDGPRTEKIEEAYFLSVRALRTLPEDGGESDLKFAYTSMHGVGYPYAKRSFDEFGIPGPLLAVPSQRDADPAFPTVPFPNPEERGALNRAMEFAAENGCRVVLANDPDADRLGVAELADDGGWTAFTGDEIGALLGMWLLESFGRASSRPVAMIASTVSSNVLAAMADAEGFRFEETLTGFKWIGSRALSLREEGYDVLLGYEEAIGFSCGGVIPDKDGISALGVVASMATSLHGRGETLVSYLAGIYGKYGHFVSDNGYYRCNDPEVAARVIEGMRNGGKYRDRVGGYDVESVRDLGSPGYDSTTEDGRPTLPTSAASPMITFRFANGCVAQFRASGTEPKFKYYLELRGRPGESREDVEKRLRKMSGIVLEELVRPTEQGLILP</sequence>
<gene>
    <name evidence="10" type="ORF">THAOC_00269</name>
</gene>
<dbReference type="PANTHER" id="PTHR45745:SF1">
    <property type="entry name" value="PHOSPHOGLUCOMUTASE 2B-RELATED"/>
    <property type="match status" value="1"/>
</dbReference>
<dbReference type="GO" id="GO:0008973">
    <property type="term" value="F:phosphopentomutase activity"/>
    <property type="evidence" value="ECO:0007669"/>
    <property type="project" value="TreeGrafter"/>
</dbReference>
<dbReference type="InterPro" id="IPR005845">
    <property type="entry name" value="A-D-PHexomutase_a/b/a-II"/>
</dbReference>
<dbReference type="InterPro" id="IPR016055">
    <property type="entry name" value="A-D-PHexomutase_a/b/a-I/II/III"/>
</dbReference>
<evidence type="ECO:0000259" key="9">
    <source>
        <dbReference type="Pfam" id="PF02880"/>
    </source>
</evidence>
<dbReference type="Pfam" id="PF02880">
    <property type="entry name" value="PGM_PMM_III"/>
    <property type="match status" value="1"/>
</dbReference>
<evidence type="ECO:0000256" key="5">
    <source>
        <dbReference type="ARBA" id="ARBA00022842"/>
    </source>
</evidence>
<dbReference type="OrthoDB" id="8300170at2759"/>
<evidence type="ECO:0000256" key="2">
    <source>
        <dbReference type="ARBA" id="ARBA00010231"/>
    </source>
</evidence>
<dbReference type="GO" id="GO:0005975">
    <property type="term" value="P:carbohydrate metabolic process"/>
    <property type="evidence" value="ECO:0007669"/>
    <property type="project" value="InterPro"/>
</dbReference>